<dbReference type="InterPro" id="IPR013083">
    <property type="entry name" value="Znf_RING/FYVE/PHD"/>
</dbReference>
<keyword evidence="11 13" id="KW-0862">Zinc</keyword>
<dbReference type="InterPro" id="IPR015940">
    <property type="entry name" value="UBA"/>
</dbReference>
<evidence type="ECO:0000256" key="5">
    <source>
        <dbReference type="ARBA" id="ARBA00022723"/>
    </source>
</evidence>
<keyword evidence="6" id="KW-0677">Repeat</keyword>
<dbReference type="SUPFAM" id="SSF54001">
    <property type="entry name" value="Cysteine proteinases"/>
    <property type="match status" value="1"/>
</dbReference>
<dbReference type="PROSITE" id="PS50030">
    <property type="entry name" value="UBA"/>
    <property type="match status" value="1"/>
</dbReference>
<dbReference type="GO" id="GO:0016579">
    <property type="term" value="P:protein deubiquitination"/>
    <property type="evidence" value="ECO:0007669"/>
    <property type="project" value="InterPro"/>
</dbReference>
<dbReference type="InterPro" id="IPR001394">
    <property type="entry name" value="Peptidase_C19_UCH"/>
</dbReference>
<dbReference type="InterPro" id="IPR001607">
    <property type="entry name" value="Znf_UBP"/>
</dbReference>
<dbReference type="Pfam" id="PF22562">
    <property type="entry name" value="UBA_7"/>
    <property type="match status" value="1"/>
</dbReference>
<dbReference type="InterPro" id="IPR016652">
    <property type="entry name" value="Ubiquitinyl_hydrolase"/>
</dbReference>
<feature type="binding site" evidence="13">
    <location>
        <position position="341"/>
    </location>
    <ligand>
        <name>Zn(2+)</name>
        <dbReference type="ChEBI" id="CHEBI:29105"/>
    </ligand>
</feature>
<evidence type="ECO:0000313" key="19">
    <source>
        <dbReference type="Proteomes" id="UP000828390"/>
    </source>
</evidence>
<dbReference type="Pfam" id="PF17807">
    <property type="entry name" value="zf-UBP_var"/>
    <property type="match status" value="1"/>
</dbReference>
<evidence type="ECO:0000256" key="4">
    <source>
        <dbReference type="ARBA" id="ARBA00022670"/>
    </source>
</evidence>
<feature type="binding site" evidence="13">
    <location>
        <position position="311"/>
    </location>
    <ligand>
        <name>Zn(2+)</name>
        <dbReference type="ChEBI" id="CHEBI:29105"/>
    </ligand>
</feature>
<dbReference type="CDD" id="cd02658">
    <property type="entry name" value="Peptidase_C19B"/>
    <property type="match status" value="1"/>
</dbReference>
<dbReference type="EC" id="3.4.19.12" evidence="3"/>
<evidence type="ECO:0000313" key="18">
    <source>
        <dbReference type="EMBL" id="KAH3824099.1"/>
    </source>
</evidence>
<reference evidence="18" key="2">
    <citation type="submission" date="2020-11" db="EMBL/GenBank/DDBJ databases">
        <authorList>
            <person name="McCartney M.A."/>
            <person name="Auch B."/>
            <person name="Kono T."/>
            <person name="Mallez S."/>
            <person name="Becker A."/>
            <person name="Gohl D.M."/>
            <person name="Silverstein K.A.T."/>
            <person name="Koren S."/>
            <person name="Bechman K.B."/>
            <person name="Herman A."/>
            <person name="Abrahante J.E."/>
            <person name="Garbe J."/>
        </authorList>
    </citation>
    <scope>NUCLEOTIDE SEQUENCE</scope>
    <source>
        <strain evidence="18">Duluth1</strain>
        <tissue evidence="18">Whole animal</tissue>
    </source>
</reference>
<dbReference type="PROSITE" id="PS00972">
    <property type="entry name" value="USP_1"/>
    <property type="match status" value="1"/>
</dbReference>
<accession>A0A9D4GZ72</accession>
<feature type="binding site" evidence="12">
    <location>
        <position position="368"/>
    </location>
    <ligand>
        <name>substrate</name>
    </ligand>
</feature>
<dbReference type="SMART" id="SM00290">
    <property type="entry name" value="ZnF_UBP"/>
    <property type="match status" value="1"/>
</dbReference>
<evidence type="ECO:0000256" key="12">
    <source>
        <dbReference type="PIRSR" id="PIRSR016308-2"/>
    </source>
</evidence>
<comment type="catalytic activity">
    <reaction evidence="1">
        <text>Thiol-dependent hydrolysis of ester, thioester, amide, peptide and isopeptide bonds formed by the C-terminal Gly of ubiquitin (a 76-residue protein attached to proteins as an intracellular targeting signal).</text>
        <dbReference type="EC" id="3.4.19.12"/>
    </reaction>
</comment>
<evidence type="ECO:0000256" key="7">
    <source>
        <dbReference type="ARBA" id="ARBA00022771"/>
    </source>
</evidence>
<dbReference type="FunFam" id="3.30.40.10:FF:000026">
    <property type="entry name" value="Ubiquitin carboxyl-terminal hydrolase"/>
    <property type="match status" value="1"/>
</dbReference>
<evidence type="ECO:0000259" key="16">
    <source>
        <dbReference type="PROSITE" id="PS50235"/>
    </source>
</evidence>
<dbReference type="Gene3D" id="3.90.70.10">
    <property type="entry name" value="Cysteine proteinases"/>
    <property type="match status" value="1"/>
</dbReference>
<dbReference type="SMART" id="SM00165">
    <property type="entry name" value="UBA"/>
    <property type="match status" value="1"/>
</dbReference>
<evidence type="ECO:0000256" key="14">
    <source>
        <dbReference type="PROSITE-ProRule" id="PRU00502"/>
    </source>
</evidence>
<keyword evidence="9" id="KW-0378">Hydrolase</keyword>
<evidence type="ECO:0000256" key="9">
    <source>
        <dbReference type="ARBA" id="ARBA00022801"/>
    </source>
</evidence>
<evidence type="ECO:0000256" key="13">
    <source>
        <dbReference type="PIRSR" id="PIRSR016308-3"/>
    </source>
</evidence>
<dbReference type="PIRSF" id="PIRSF016308">
    <property type="entry name" value="UBP"/>
    <property type="match status" value="1"/>
</dbReference>
<feature type="binding site" evidence="12">
    <location>
        <position position="318"/>
    </location>
    <ligand>
        <name>substrate</name>
    </ligand>
</feature>
<keyword evidence="4" id="KW-0645">Protease</keyword>
<dbReference type="Pfam" id="PF02148">
    <property type="entry name" value="zf-UBP"/>
    <property type="match status" value="1"/>
</dbReference>
<sequence>MQETLQDHHASISNLIFADGIDIMGYRPLNTSVFEGPTCTSGTWQQYLLAHKNSAWRPSTTKSAWFGHVNIHDSLCKTVLNGPLDKIAVEAVRRKPAFTFFLSKSKHFCDFEIKSTWSSTMSVFRPYFGKIRTPQAGDKVYKDECAFSFDNPESETGLYVCMNTFLGFGKKHVERYFKKTGNRVFLHLKRTRKEVVTEDAPTESKVTKLAIGVEGGFQTDEKKIKFEEHNSVVVLPGWETFSLPNQDLPEIVQMSVRGLLAAEDAWKMAEAAAMAGTWDGEKRLVSKHAENLLQLDNSVKVPPTGWKCEKCELTTNLWLNLTDGSILCGRKFFDGTGGNNHGVEHYQTTRYPLAVKLGTITPDGADVYSYEEDDMVDDPFLAKHLAHFGINITSMQKTEKTMIELEIDLNQKVGEWDVIQEAGSKLTPMYGPGYTGLRNLGNSCYMNSVMQVVFTIPDFQQRYVTPVDEIFDNAPFDPTSDFTVQIAKLGHGLLSGDYSKPHEGGDENVQAPPGIRPQMFKTLIGRGHHEFSTKRQQDAQEFFLHLLSELERYNRGRFNPSDCFKFRVEERVECSVSKKVKYTERYDFLLPLPVPMEAATNKEAVLAWEAKKKEMESLKRTIDPKDIVRPHIPMQSCLEMFGATEVVEGFYSSAINGHCAANKQTRLLSFPDYLVVQLKKFTVGNDWVPKKLDISLDVLQDLDLTPLRGHGMQPGEENLPESMPANSMCHIASVSLDEVMVSQLVETGFPVEVCKKAVFNSGNNGLEAAMNYIMEHMDDP</sequence>
<dbReference type="InterPro" id="IPR038765">
    <property type="entry name" value="Papain-like_cys_pep_sf"/>
</dbReference>
<evidence type="ECO:0000256" key="2">
    <source>
        <dbReference type="ARBA" id="ARBA00009085"/>
    </source>
</evidence>
<dbReference type="PANTHER" id="PTHR21646:SF10">
    <property type="entry name" value="UBIQUITIN CARBOXYL-TERMINAL HYDROLASE 14"/>
    <property type="match status" value="1"/>
</dbReference>
<keyword evidence="7 14" id="KW-0863">Zinc-finger</keyword>
<feature type="binding site" evidence="12">
    <location>
        <position position="373"/>
    </location>
    <ligand>
        <name>substrate</name>
    </ligand>
</feature>
<gene>
    <name evidence="18" type="ORF">DPMN_125927</name>
</gene>
<dbReference type="InterPro" id="IPR028889">
    <property type="entry name" value="USP"/>
</dbReference>
<dbReference type="Pfam" id="PF00443">
    <property type="entry name" value="UCH"/>
    <property type="match status" value="1"/>
</dbReference>
<feature type="binding site" evidence="12">
    <location>
        <position position="370"/>
    </location>
    <ligand>
        <name>substrate</name>
    </ligand>
</feature>
<feature type="binding site" evidence="13">
    <location>
        <position position="328"/>
    </location>
    <ligand>
        <name>Zn(2+)</name>
        <dbReference type="ChEBI" id="CHEBI:29105"/>
    </ligand>
</feature>
<organism evidence="18 19">
    <name type="scientific">Dreissena polymorpha</name>
    <name type="common">Zebra mussel</name>
    <name type="synonym">Mytilus polymorpha</name>
    <dbReference type="NCBI Taxonomy" id="45954"/>
    <lineage>
        <taxon>Eukaryota</taxon>
        <taxon>Metazoa</taxon>
        <taxon>Spiralia</taxon>
        <taxon>Lophotrochozoa</taxon>
        <taxon>Mollusca</taxon>
        <taxon>Bivalvia</taxon>
        <taxon>Autobranchia</taxon>
        <taxon>Heteroconchia</taxon>
        <taxon>Euheterodonta</taxon>
        <taxon>Imparidentia</taxon>
        <taxon>Neoheterodontei</taxon>
        <taxon>Myida</taxon>
        <taxon>Dreissenoidea</taxon>
        <taxon>Dreissenidae</taxon>
        <taxon>Dreissena</taxon>
    </lineage>
</organism>
<feature type="binding site" evidence="13">
    <location>
        <position position="308"/>
    </location>
    <ligand>
        <name>Zn(2+)</name>
        <dbReference type="ChEBI" id="CHEBI:29105"/>
    </ligand>
</feature>
<dbReference type="InterPro" id="IPR041432">
    <property type="entry name" value="UBP13_Znf-UBP_var"/>
</dbReference>
<dbReference type="PROSITE" id="PS50271">
    <property type="entry name" value="ZF_UBP"/>
    <property type="match status" value="1"/>
</dbReference>
<feature type="domain" description="UBP-type" evidence="17">
    <location>
        <begin position="284"/>
        <end position="392"/>
    </location>
</feature>
<evidence type="ECO:0000256" key="6">
    <source>
        <dbReference type="ARBA" id="ARBA00022737"/>
    </source>
</evidence>
<evidence type="ECO:0000256" key="11">
    <source>
        <dbReference type="ARBA" id="ARBA00022833"/>
    </source>
</evidence>
<proteinExistence type="inferred from homology"/>
<evidence type="ECO:0000256" key="10">
    <source>
        <dbReference type="ARBA" id="ARBA00022807"/>
    </source>
</evidence>
<keyword evidence="19" id="KW-1185">Reference proteome</keyword>
<reference evidence="18" key="1">
    <citation type="journal article" date="2019" name="bioRxiv">
        <title>The Genome of the Zebra Mussel, Dreissena polymorpha: A Resource for Invasive Species Research.</title>
        <authorList>
            <person name="McCartney M.A."/>
            <person name="Auch B."/>
            <person name="Kono T."/>
            <person name="Mallez S."/>
            <person name="Zhang Y."/>
            <person name="Obille A."/>
            <person name="Becker A."/>
            <person name="Abrahante J.E."/>
            <person name="Garbe J."/>
            <person name="Badalamenti J.P."/>
            <person name="Herman A."/>
            <person name="Mangelson H."/>
            <person name="Liachko I."/>
            <person name="Sullivan S."/>
            <person name="Sone E.D."/>
            <person name="Koren S."/>
            <person name="Silverstein K.A.T."/>
            <person name="Beckman K.B."/>
            <person name="Gohl D.M."/>
        </authorList>
    </citation>
    <scope>NUCLEOTIDE SEQUENCE</scope>
    <source>
        <strain evidence="18">Duluth1</strain>
        <tissue evidence="18">Whole animal</tissue>
    </source>
</reference>
<protein>
    <recommendedName>
        <fullName evidence="3">ubiquitinyl hydrolase 1</fullName>
        <ecNumber evidence="3">3.4.19.12</ecNumber>
    </recommendedName>
</protein>
<dbReference type="GO" id="GO:0006508">
    <property type="term" value="P:proteolysis"/>
    <property type="evidence" value="ECO:0007669"/>
    <property type="project" value="UniProtKB-KW"/>
</dbReference>
<evidence type="ECO:0000256" key="3">
    <source>
        <dbReference type="ARBA" id="ARBA00012759"/>
    </source>
</evidence>
<keyword evidence="10" id="KW-0788">Thiol protease</keyword>
<evidence type="ECO:0000259" key="15">
    <source>
        <dbReference type="PROSITE" id="PS50030"/>
    </source>
</evidence>
<dbReference type="CDD" id="cd14294">
    <property type="entry name" value="UBA1_UBP5_like"/>
    <property type="match status" value="1"/>
</dbReference>
<dbReference type="GO" id="GO:0008270">
    <property type="term" value="F:zinc ion binding"/>
    <property type="evidence" value="ECO:0007669"/>
    <property type="project" value="UniProtKB-KW"/>
</dbReference>
<dbReference type="SUPFAM" id="SSF57850">
    <property type="entry name" value="RING/U-box"/>
    <property type="match status" value="1"/>
</dbReference>
<feature type="domain" description="UBA" evidence="15">
    <location>
        <begin position="735"/>
        <end position="776"/>
    </location>
</feature>
<dbReference type="AlphaFoldDB" id="A0A9D4GZ72"/>
<keyword evidence="8" id="KW-0833">Ubl conjugation pathway</keyword>
<evidence type="ECO:0000256" key="1">
    <source>
        <dbReference type="ARBA" id="ARBA00000707"/>
    </source>
</evidence>
<evidence type="ECO:0000259" key="17">
    <source>
        <dbReference type="PROSITE" id="PS50271"/>
    </source>
</evidence>
<dbReference type="Proteomes" id="UP000828390">
    <property type="component" value="Unassembled WGS sequence"/>
</dbReference>
<dbReference type="Gene3D" id="3.30.40.10">
    <property type="entry name" value="Zinc/RING finger domain, C3HC4 (zinc finger)"/>
    <property type="match status" value="2"/>
</dbReference>
<feature type="binding site" evidence="12">
    <location>
        <begin position="330"/>
        <end position="333"/>
    </location>
    <ligand>
        <name>substrate</name>
    </ligand>
</feature>
<name>A0A9D4GZ72_DREPO</name>
<dbReference type="EMBL" id="JAIWYP010000005">
    <property type="protein sequence ID" value="KAH3824099.1"/>
    <property type="molecule type" value="Genomic_DNA"/>
</dbReference>
<dbReference type="InterPro" id="IPR018200">
    <property type="entry name" value="USP_CS"/>
</dbReference>
<comment type="similarity">
    <text evidence="2">Belongs to the peptidase C19 family.</text>
</comment>
<comment type="caution">
    <text evidence="18">The sequence shown here is derived from an EMBL/GenBank/DDBJ whole genome shotgun (WGS) entry which is preliminary data.</text>
</comment>
<dbReference type="PANTHER" id="PTHR21646">
    <property type="entry name" value="UBIQUITIN CARBOXYL-TERMINAL HYDROLASE"/>
    <property type="match status" value="1"/>
</dbReference>
<keyword evidence="5 13" id="KW-0479">Metal-binding</keyword>
<dbReference type="Gene3D" id="1.10.8.10">
    <property type="entry name" value="DNA helicase RuvA subunit, C-terminal domain"/>
    <property type="match status" value="1"/>
</dbReference>
<feature type="non-terminal residue" evidence="18">
    <location>
        <position position="1"/>
    </location>
</feature>
<dbReference type="GO" id="GO:0004843">
    <property type="term" value="F:cysteine-type deubiquitinase activity"/>
    <property type="evidence" value="ECO:0007669"/>
    <property type="project" value="UniProtKB-EC"/>
</dbReference>
<dbReference type="InterPro" id="IPR050185">
    <property type="entry name" value="Ub_carboxyl-term_hydrolase"/>
</dbReference>
<evidence type="ECO:0000256" key="8">
    <source>
        <dbReference type="ARBA" id="ARBA00022786"/>
    </source>
</evidence>
<feature type="domain" description="USP" evidence="16">
    <location>
        <begin position="435"/>
        <end position="780"/>
    </location>
</feature>
<dbReference type="PROSITE" id="PS50235">
    <property type="entry name" value="USP_3"/>
    <property type="match status" value="1"/>
</dbReference>